<evidence type="ECO:0000256" key="3">
    <source>
        <dbReference type="ARBA" id="ARBA00022559"/>
    </source>
</evidence>
<dbReference type="OrthoDB" id="2113341at2759"/>
<evidence type="ECO:0000256" key="13">
    <source>
        <dbReference type="RuleBase" id="RU362060"/>
    </source>
</evidence>
<feature type="disulfide bond" evidence="12">
    <location>
        <begin position="79"/>
        <end position="276"/>
    </location>
</feature>
<keyword evidence="11 13" id="KW-0106">Calcium</keyword>
<evidence type="ECO:0000256" key="5">
    <source>
        <dbReference type="ARBA" id="ARBA00022723"/>
    </source>
</evidence>
<feature type="binding site" evidence="11">
    <location>
        <position position="208"/>
    </location>
    <ligand>
        <name>Ca(2+)</name>
        <dbReference type="ChEBI" id="CHEBI:29108"/>
        <label>2</label>
    </ligand>
</feature>
<evidence type="ECO:0000256" key="2">
    <source>
        <dbReference type="ARBA" id="ARBA00012313"/>
    </source>
</evidence>
<feature type="binding site" evidence="10">
    <location>
        <position position="121"/>
    </location>
    <ligand>
        <name>substrate</name>
    </ligand>
</feature>
<dbReference type="Gene3D" id="1.10.420.10">
    <property type="entry name" value="Peroxidase, domain 2"/>
    <property type="match status" value="1"/>
</dbReference>
<dbReference type="GO" id="GO:0020037">
    <property type="term" value="F:heme binding"/>
    <property type="evidence" value="ECO:0007669"/>
    <property type="project" value="UniProtKB-UniRule"/>
</dbReference>
<feature type="binding site" evidence="11">
    <location>
        <position position="152"/>
    </location>
    <ligand>
        <name>Ca(2+)</name>
        <dbReference type="ChEBI" id="CHEBI:29108"/>
        <label>2</label>
    </ligand>
</feature>
<dbReference type="GO" id="GO:0140825">
    <property type="term" value="F:lactoperoxidase activity"/>
    <property type="evidence" value="ECO:0007669"/>
    <property type="project" value="UniProtKB-EC"/>
</dbReference>
<dbReference type="PRINTS" id="PR00458">
    <property type="entry name" value="PEROXIDASE"/>
</dbReference>
<dbReference type="AlphaFoldDB" id="A0A7J7P1P5"/>
<comment type="subcellular location">
    <subcellularLocation>
        <location evidence="13">Secreted</location>
    </subcellularLocation>
</comment>
<dbReference type="GO" id="GO:0006979">
    <property type="term" value="P:response to oxidative stress"/>
    <property type="evidence" value="ECO:0007669"/>
    <property type="project" value="UniProtKB-UniRule"/>
</dbReference>
<evidence type="ECO:0000256" key="11">
    <source>
        <dbReference type="PIRSR" id="PIRSR600823-3"/>
    </source>
</evidence>
<dbReference type="InterPro" id="IPR002016">
    <property type="entry name" value="Haem_peroxidase"/>
</dbReference>
<organism evidence="15 16">
    <name type="scientific">Kingdonia uniflora</name>
    <dbReference type="NCBI Taxonomy" id="39325"/>
    <lineage>
        <taxon>Eukaryota</taxon>
        <taxon>Viridiplantae</taxon>
        <taxon>Streptophyta</taxon>
        <taxon>Embryophyta</taxon>
        <taxon>Tracheophyta</taxon>
        <taxon>Spermatophyta</taxon>
        <taxon>Magnoliopsida</taxon>
        <taxon>Ranunculales</taxon>
        <taxon>Circaeasteraceae</taxon>
        <taxon>Kingdonia</taxon>
    </lineage>
</organism>
<evidence type="ECO:0000256" key="1">
    <source>
        <dbReference type="ARBA" id="ARBA00000189"/>
    </source>
</evidence>
<dbReference type="SUPFAM" id="SSF48113">
    <property type="entry name" value="Heme-dependent peroxidases"/>
    <property type="match status" value="1"/>
</dbReference>
<evidence type="ECO:0000256" key="8">
    <source>
        <dbReference type="ARBA" id="ARBA00023004"/>
    </source>
</evidence>
<keyword evidence="9 12" id="KW-1015">Disulfide bond</keyword>
<feature type="domain" description="Plant heme peroxidase family profile" evidence="14">
    <location>
        <begin position="29"/>
        <end position="280"/>
    </location>
</feature>
<keyword evidence="5 11" id="KW-0479">Metal-binding</keyword>
<dbReference type="GO" id="GO:0046872">
    <property type="term" value="F:metal ion binding"/>
    <property type="evidence" value="ECO:0007669"/>
    <property type="project" value="UniProtKB-UniRule"/>
</dbReference>
<protein>
    <recommendedName>
        <fullName evidence="2 13">Peroxidase</fullName>
        <ecNumber evidence="2 13">1.11.1.7</ecNumber>
    </recommendedName>
</protein>
<keyword evidence="8 11" id="KW-0408">Iron</keyword>
<dbReference type="PROSITE" id="PS50873">
    <property type="entry name" value="PEROXIDASE_4"/>
    <property type="match status" value="1"/>
</dbReference>
<evidence type="ECO:0000256" key="10">
    <source>
        <dbReference type="PIRSR" id="PIRSR600823-2"/>
    </source>
</evidence>
<dbReference type="Proteomes" id="UP000541444">
    <property type="component" value="Unassembled WGS sequence"/>
</dbReference>
<dbReference type="InterPro" id="IPR010255">
    <property type="entry name" value="Haem_peroxidase_sf"/>
</dbReference>
<evidence type="ECO:0000256" key="12">
    <source>
        <dbReference type="PIRSR" id="PIRSR600823-5"/>
    </source>
</evidence>
<comment type="caution">
    <text evidence="15">The sequence shown here is derived from an EMBL/GenBank/DDBJ whole genome shotgun (WGS) entry which is preliminary data.</text>
</comment>
<dbReference type="GO" id="GO:0005576">
    <property type="term" value="C:extracellular region"/>
    <property type="evidence" value="ECO:0007669"/>
    <property type="project" value="UniProtKB-SubCell"/>
</dbReference>
<comment type="function">
    <text evidence="13">Removal of H(2)O(2), oxidation of toxic reductants, biosynthesis and degradation of lignin, suberization, auxin catabolism, response to environmental stresses such as wounding, pathogen attack and oxidative stress.</text>
</comment>
<feature type="disulfide bond" evidence="12">
    <location>
        <begin position="158"/>
        <end position="186"/>
    </location>
</feature>
<evidence type="ECO:0000259" key="14">
    <source>
        <dbReference type="PROSITE" id="PS50873"/>
    </source>
</evidence>
<reference evidence="15 16" key="1">
    <citation type="journal article" date="2020" name="IScience">
        <title>Genome Sequencing of the Endangered Kingdonia uniflora (Circaeasteraceae, Ranunculales) Reveals Potential Mechanisms of Evolutionary Specialization.</title>
        <authorList>
            <person name="Sun Y."/>
            <person name="Deng T."/>
            <person name="Zhang A."/>
            <person name="Moore M.J."/>
            <person name="Landis J.B."/>
            <person name="Lin N."/>
            <person name="Zhang H."/>
            <person name="Zhang X."/>
            <person name="Huang J."/>
            <person name="Zhang X."/>
            <person name="Sun H."/>
            <person name="Wang H."/>
        </authorList>
    </citation>
    <scope>NUCLEOTIDE SEQUENCE [LARGE SCALE GENOMIC DNA]</scope>
    <source>
        <strain evidence="15">TB1705</strain>
        <tissue evidence="15">Leaf</tissue>
    </source>
</reference>
<evidence type="ECO:0000256" key="6">
    <source>
        <dbReference type="ARBA" id="ARBA00022729"/>
    </source>
</evidence>
<feature type="binding site" description="axial binding residue" evidence="11">
    <location>
        <position position="151"/>
    </location>
    <ligand>
        <name>heme b</name>
        <dbReference type="ChEBI" id="CHEBI:60344"/>
    </ligand>
    <ligandPart>
        <name>Fe</name>
        <dbReference type="ChEBI" id="CHEBI:18248"/>
    </ligandPart>
</feature>
<comment type="cofactor">
    <cofactor evidence="11 13">
        <name>Ca(2+)</name>
        <dbReference type="ChEBI" id="CHEBI:29108"/>
    </cofactor>
    <text evidence="11 13">Binds 2 calcium ions per subunit.</text>
</comment>
<keyword evidence="3 13" id="KW-0575">Peroxidase</keyword>
<comment type="similarity">
    <text evidence="13">Belongs to the peroxidase family. Classical plant (class III) peroxidase subfamily.</text>
</comment>
<keyword evidence="13" id="KW-0376">Hydrogen peroxide</keyword>
<comment type="cofactor">
    <cofactor evidence="11 13">
        <name>heme b</name>
        <dbReference type="ChEBI" id="CHEBI:60344"/>
    </cofactor>
    <text evidence="11 13">Binds 1 heme b (iron(II)-protoporphyrin IX) group per subunit.</text>
</comment>
<keyword evidence="7 13" id="KW-0560">Oxidoreductase</keyword>
<keyword evidence="6" id="KW-0732">Signal</keyword>
<feature type="binding site" evidence="11">
    <location>
        <position position="30"/>
    </location>
    <ligand>
        <name>Ca(2+)</name>
        <dbReference type="ChEBI" id="CHEBI:29108"/>
        <label>1</label>
    </ligand>
</feature>
<proteinExistence type="inferred from homology"/>
<comment type="catalytic activity">
    <reaction evidence="1 13">
        <text>2 a phenolic donor + H2O2 = 2 a phenolic radical donor + 2 H2O</text>
        <dbReference type="Rhea" id="RHEA:56136"/>
        <dbReference type="ChEBI" id="CHEBI:15377"/>
        <dbReference type="ChEBI" id="CHEBI:16240"/>
        <dbReference type="ChEBI" id="CHEBI:139520"/>
        <dbReference type="ChEBI" id="CHEBI:139521"/>
        <dbReference type="EC" id="1.11.1.7"/>
    </reaction>
</comment>
<keyword evidence="13" id="KW-0964">Secreted</keyword>
<evidence type="ECO:0000256" key="9">
    <source>
        <dbReference type="ARBA" id="ARBA00023157"/>
    </source>
</evidence>
<dbReference type="Gene3D" id="1.10.520.10">
    <property type="match status" value="1"/>
</dbReference>
<dbReference type="Pfam" id="PF00141">
    <property type="entry name" value="peroxidase"/>
    <property type="match status" value="1"/>
</dbReference>
<accession>A0A7J7P1P5</accession>
<feature type="binding site" evidence="11">
    <location>
        <position position="34"/>
    </location>
    <ligand>
        <name>Ca(2+)</name>
        <dbReference type="ChEBI" id="CHEBI:29108"/>
        <label>1</label>
    </ligand>
</feature>
<gene>
    <name evidence="15" type="ORF">GIB67_026945</name>
</gene>
<sequence>MQLNTLGLFVQLYSIRVPSLISLPYWAFQGCDASILLDSDNQNINTEIGSLRNFGIRKRESLSQIKTILEMECPGTVSCADIIALAAKESVFYSGGPDIRIPLGRRDSTNSSYQQADVHLPSSQISVDELLELFMAKGMNVEESVAILGAHTLGVGHCLSIVRRLYDPKLDMQMDSSFELLLRIKCPTKIPLSNLTFVTNDITPVIFDNQYYHDIIGGKGLFGIDSSISKHSQTAQIVIDFALNENYFFKVFSSAFVKLLSSNVLTGKYGEIRNECNKINHH</sequence>
<dbReference type="GO" id="GO:0042744">
    <property type="term" value="P:hydrogen peroxide catabolic process"/>
    <property type="evidence" value="ECO:0007669"/>
    <property type="project" value="UniProtKB-KW"/>
</dbReference>
<evidence type="ECO:0000313" key="15">
    <source>
        <dbReference type="EMBL" id="KAF6173250.1"/>
    </source>
</evidence>
<name>A0A7J7P1P5_9MAGN</name>
<evidence type="ECO:0000256" key="7">
    <source>
        <dbReference type="ARBA" id="ARBA00023002"/>
    </source>
</evidence>
<dbReference type="EC" id="1.11.1.7" evidence="2 13"/>
<feature type="binding site" evidence="11">
    <location>
        <position position="203"/>
    </location>
    <ligand>
        <name>Ca(2+)</name>
        <dbReference type="ChEBI" id="CHEBI:29108"/>
        <label>2</label>
    </ligand>
</feature>
<dbReference type="InterPro" id="IPR000823">
    <property type="entry name" value="Peroxidase_pln"/>
</dbReference>
<keyword evidence="4 13" id="KW-0349">Heme</keyword>
<feature type="binding site" evidence="11">
    <location>
        <position position="47"/>
    </location>
    <ligand>
        <name>Ca(2+)</name>
        <dbReference type="ChEBI" id="CHEBI:29108"/>
        <label>1</label>
    </ligand>
</feature>
<dbReference type="FunFam" id="1.10.420.10:FF:000007">
    <property type="entry name" value="Peroxidase"/>
    <property type="match status" value="1"/>
</dbReference>
<feature type="binding site" evidence="11">
    <location>
        <position position="32"/>
    </location>
    <ligand>
        <name>Ca(2+)</name>
        <dbReference type="ChEBI" id="CHEBI:29108"/>
        <label>1</label>
    </ligand>
</feature>
<evidence type="ECO:0000256" key="4">
    <source>
        <dbReference type="ARBA" id="ARBA00022617"/>
    </source>
</evidence>
<evidence type="ECO:0000313" key="16">
    <source>
        <dbReference type="Proteomes" id="UP000541444"/>
    </source>
</evidence>
<dbReference type="PRINTS" id="PR00461">
    <property type="entry name" value="PLPEROXIDASE"/>
</dbReference>
<keyword evidence="16" id="KW-1185">Reference proteome</keyword>
<dbReference type="EMBL" id="JACGCM010000347">
    <property type="protein sequence ID" value="KAF6173250.1"/>
    <property type="molecule type" value="Genomic_DNA"/>
</dbReference>
<dbReference type="PANTHER" id="PTHR31517">
    <property type="match status" value="1"/>
</dbReference>
<dbReference type="PANTHER" id="PTHR31517:SF81">
    <property type="entry name" value="PEROXIDASE"/>
    <property type="match status" value="1"/>
</dbReference>